<evidence type="ECO:0000313" key="1">
    <source>
        <dbReference type="EMBL" id="MDY3562660.1"/>
    </source>
</evidence>
<protein>
    <submittedName>
        <fullName evidence="1">Retropepsin-like domain-containing protein</fullName>
    </submittedName>
</protein>
<keyword evidence="2" id="KW-1185">Reference proteome</keyword>
<sequence length="162" mass="17534">MPTVTISVEDVGGIGMPAGGGTFYLPKRELRVWGYFGTELRMRRAVFDTGAPACVLPHRVWSRLALRGDITWISSGAAGPFIRVFGGSYPFRLGRVRLKLIDLSNELTPSDVTAICTDDPQTAPAHLQLPILIGLADVMRGRVLRVEAAADGQVWSATLGEQ</sequence>
<organism evidence="1 2">
    <name type="scientific">Gemmata algarum</name>
    <dbReference type="NCBI Taxonomy" id="2975278"/>
    <lineage>
        <taxon>Bacteria</taxon>
        <taxon>Pseudomonadati</taxon>
        <taxon>Planctomycetota</taxon>
        <taxon>Planctomycetia</taxon>
        <taxon>Gemmatales</taxon>
        <taxon>Gemmataceae</taxon>
        <taxon>Gemmata</taxon>
    </lineage>
</organism>
<comment type="caution">
    <text evidence="1">The sequence shown here is derived from an EMBL/GenBank/DDBJ whole genome shotgun (WGS) entry which is preliminary data.</text>
</comment>
<accession>A0ABU5F4Z6</accession>
<reference evidence="2" key="1">
    <citation type="journal article" date="2023" name="Mar. Drugs">
        <title>Gemmata algarum, a Novel Planctomycete Isolated from an Algal Mat, Displays Antimicrobial Activity.</title>
        <authorList>
            <person name="Kumar G."/>
            <person name="Kallscheuer N."/>
            <person name="Kashif M."/>
            <person name="Ahamad S."/>
            <person name="Jagadeeshwari U."/>
            <person name="Pannikurungottu S."/>
            <person name="Haufschild T."/>
            <person name="Kabuu M."/>
            <person name="Sasikala C."/>
            <person name="Jogler C."/>
            <person name="Ramana C."/>
        </authorList>
    </citation>
    <scope>NUCLEOTIDE SEQUENCE [LARGE SCALE GENOMIC DNA]</scope>
    <source>
        <strain evidence="2">JC673</strain>
    </source>
</reference>
<dbReference type="EMBL" id="JAXBLV010000220">
    <property type="protein sequence ID" value="MDY3562660.1"/>
    <property type="molecule type" value="Genomic_DNA"/>
</dbReference>
<dbReference type="RefSeq" id="WP_320688964.1">
    <property type="nucleotide sequence ID" value="NZ_JAXBLV010000220.1"/>
</dbReference>
<gene>
    <name evidence="1" type="ORF">R5W23_004134</name>
</gene>
<proteinExistence type="predicted"/>
<dbReference type="Proteomes" id="UP001272242">
    <property type="component" value="Unassembled WGS sequence"/>
</dbReference>
<name>A0ABU5F4Z6_9BACT</name>
<evidence type="ECO:0000313" key="2">
    <source>
        <dbReference type="Proteomes" id="UP001272242"/>
    </source>
</evidence>